<dbReference type="PANTHER" id="PTHR14049">
    <property type="entry name" value="LEPRECAN 1"/>
    <property type="match status" value="1"/>
</dbReference>
<gene>
    <name evidence="1" type="ORF">DH2020_003698</name>
</gene>
<comment type="caution">
    <text evidence="1">The sequence shown here is derived from an EMBL/GenBank/DDBJ whole genome shotgun (WGS) entry which is preliminary data.</text>
</comment>
<dbReference type="InterPro" id="IPR039575">
    <property type="entry name" value="P3H"/>
</dbReference>
<protein>
    <submittedName>
        <fullName evidence="1">Uncharacterized protein</fullName>
    </submittedName>
</protein>
<dbReference type="Proteomes" id="UP001318860">
    <property type="component" value="Unassembled WGS sequence"/>
</dbReference>
<dbReference type="PANTHER" id="PTHR14049:SF9">
    <property type="entry name" value="PROCOLLAGEN-PROLINE 3-DIOXYGENASE"/>
    <property type="match status" value="1"/>
</dbReference>
<name>A0ABR0XMD5_REHGL</name>
<dbReference type="Gene3D" id="2.60.120.620">
    <property type="entry name" value="q2cbj1_9rhob like domain"/>
    <property type="match status" value="1"/>
</dbReference>
<accession>A0ABR0XMD5</accession>
<keyword evidence="2" id="KW-1185">Reference proteome</keyword>
<sequence>MADSPGDSKEKRIGFEIKPGIYTLNRRALIQLALSYEVDFTGGLFHFQDGEPSTIAPMAGVSDFPNTKKYLSGFSVLQKNLMPAEDVQLNLTYQLVKRRGDGERKREGMDVIIYTADNRNIHSVSEIRKGERITLTLWFSRDASHDEDAKLLISLSDCSLSSSLGSITSCVPTLASNNMYWFPPEEASRFQSGFDICTARLHVLGFDIFSSCEDCYLSRQDLCHNFLKLLKEPLYLACGDKLLAWEFVNILHALQVMQFYRWKELEIEETAQLKGCCINVNVIPLSELHRQKIDQLKVVLLKDLQLAVTLLGHTSNKKRESFDDELRFSALVCEWESYTLKLRKEMAMSLPYWTTHQSIFSLSQS</sequence>
<evidence type="ECO:0000313" key="1">
    <source>
        <dbReference type="EMBL" id="KAK6160317.1"/>
    </source>
</evidence>
<reference evidence="1 2" key="1">
    <citation type="journal article" date="2021" name="Comput. Struct. Biotechnol. J.">
        <title>De novo genome assembly of the potent medicinal plant Rehmannia glutinosa using nanopore technology.</title>
        <authorList>
            <person name="Ma L."/>
            <person name="Dong C."/>
            <person name="Song C."/>
            <person name="Wang X."/>
            <person name="Zheng X."/>
            <person name="Niu Y."/>
            <person name="Chen S."/>
            <person name="Feng W."/>
        </authorList>
    </citation>
    <scope>NUCLEOTIDE SEQUENCE [LARGE SCALE GENOMIC DNA]</scope>
    <source>
        <strain evidence="1">DH-2019</strain>
    </source>
</reference>
<organism evidence="1 2">
    <name type="scientific">Rehmannia glutinosa</name>
    <name type="common">Chinese foxglove</name>
    <dbReference type="NCBI Taxonomy" id="99300"/>
    <lineage>
        <taxon>Eukaryota</taxon>
        <taxon>Viridiplantae</taxon>
        <taxon>Streptophyta</taxon>
        <taxon>Embryophyta</taxon>
        <taxon>Tracheophyta</taxon>
        <taxon>Spermatophyta</taxon>
        <taxon>Magnoliopsida</taxon>
        <taxon>eudicotyledons</taxon>
        <taxon>Gunneridae</taxon>
        <taxon>Pentapetalae</taxon>
        <taxon>asterids</taxon>
        <taxon>lamiids</taxon>
        <taxon>Lamiales</taxon>
        <taxon>Orobanchaceae</taxon>
        <taxon>Rehmannieae</taxon>
        <taxon>Rehmannia</taxon>
    </lineage>
</organism>
<proteinExistence type="predicted"/>
<dbReference type="EMBL" id="JABTTQ020000003">
    <property type="protein sequence ID" value="KAK6160317.1"/>
    <property type="molecule type" value="Genomic_DNA"/>
</dbReference>
<evidence type="ECO:0000313" key="2">
    <source>
        <dbReference type="Proteomes" id="UP001318860"/>
    </source>
</evidence>